<dbReference type="PANTHER" id="PTHR46383:SF1">
    <property type="entry name" value="ASPARTATE AMINOTRANSFERASE"/>
    <property type="match status" value="1"/>
</dbReference>
<dbReference type="SUPFAM" id="SSF53383">
    <property type="entry name" value="PLP-dependent transferases"/>
    <property type="match status" value="1"/>
</dbReference>
<dbReference type="GO" id="GO:0004069">
    <property type="term" value="F:L-aspartate:2-oxoglutarate aminotransferase activity"/>
    <property type="evidence" value="ECO:0007669"/>
    <property type="project" value="UniProtKB-EC"/>
</dbReference>
<dbReference type="Gene3D" id="3.90.1150.10">
    <property type="entry name" value="Aspartate Aminotransferase, domain 1"/>
    <property type="match status" value="1"/>
</dbReference>
<dbReference type="CDD" id="cd00609">
    <property type="entry name" value="AAT_like"/>
    <property type="match status" value="1"/>
</dbReference>
<keyword evidence="6" id="KW-0663">Pyridoxal phosphate</keyword>
<dbReference type="InterPro" id="IPR015421">
    <property type="entry name" value="PyrdxlP-dep_Trfase_major"/>
</dbReference>
<proteinExistence type="inferred from homology"/>
<gene>
    <name evidence="10" type="ORF">CFR77_02795</name>
</gene>
<organism evidence="10 11">
    <name type="scientific">Komagataeibacter sucrofermentans</name>
    <dbReference type="NCBI Taxonomy" id="1053551"/>
    <lineage>
        <taxon>Bacteria</taxon>
        <taxon>Pseudomonadati</taxon>
        <taxon>Pseudomonadota</taxon>
        <taxon>Alphaproteobacteria</taxon>
        <taxon>Acetobacterales</taxon>
        <taxon>Acetobacteraceae</taxon>
        <taxon>Komagataeibacter</taxon>
    </lineage>
</organism>
<reference evidence="10 11" key="1">
    <citation type="submission" date="2017-07" db="EMBL/GenBank/DDBJ databases">
        <title>A draft genome sequence of Komagataeibacter sucrofermentans LMG 18788.</title>
        <authorList>
            <person name="Skraban J."/>
            <person name="Cleenwerck I."/>
            <person name="Vandamme P."/>
            <person name="Trcek J."/>
        </authorList>
    </citation>
    <scope>NUCLEOTIDE SEQUENCE [LARGE SCALE GENOMIC DNA]</scope>
    <source>
        <strain evidence="10 11">LMG 18788</strain>
    </source>
</reference>
<dbReference type="EMBL" id="NKUA01000003">
    <property type="protein sequence ID" value="PYD80349.1"/>
    <property type="molecule type" value="Genomic_DNA"/>
</dbReference>
<keyword evidence="5 8" id="KW-0808">Transferase</keyword>
<evidence type="ECO:0000259" key="9">
    <source>
        <dbReference type="Pfam" id="PF00155"/>
    </source>
</evidence>
<protein>
    <recommendedName>
        <fullName evidence="8">Aminotransferase</fullName>
        <ecNumber evidence="8">2.6.1.-</ecNumber>
    </recommendedName>
</protein>
<dbReference type="GO" id="GO:0006520">
    <property type="term" value="P:amino acid metabolic process"/>
    <property type="evidence" value="ECO:0007669"/>
    <property type="project" value="InterPro"/>
</dbReference>
<evidence type="ECO:0000256" key="4">
    <source>
        <dbReference type="ARBA" id="ARBA00022576"/>
    </source>
</evidence>
<evidence type="ECO:0000256" key="1">
    <source>
        <dbReference type="ARBA" id="ARBA00001933"/>
    </source>
</evidence>
<dbReference type="GO" id="GO:0030170">
    <property type="term" value="F:pyridoxal phosphate binding"/>
    <property type="evidence" value="ECO:0007669"/>
    <property type="project" value="InterPro"/>
</dbReference>
<dbReference type="FunFam" id="3.40.640.10:FF:000033">
    <property type="entry name" value="Aspartate aminotransferase"/>
    <property type="match status" value="1"/>
</dbReference>
<keyword evidence="4 8" id="KW-0032">Aminotransferase</keyword>
<comment type="caution">
    <text evidence="10">The sequence shown here is derived from an EMBL/GenBank/DDBJ whole genome shotgun (WGS) entry which is preliminary data.</text>
</comment>
<comment type="catalytic activity">
    <reaction evidence="7">
        <text>L-aspartate + 2-oxoglutarate = oxaloacetate + L-glutamate</text>
        <dbReference type="Rhea" id="RHEA:21824"/>
        <dbReference type="ChEBI" id="CHEBI:16452"/>
        <dbReference type="ChEBI" id="CHEBI:16810"/>
        <dbReference type="ChEBI" id="CHEBI:29985"/>
        <dbReference type="ChEBI" id="CHEBI:29991"/>
        <dbReference type="EC" id="2.6.1.1"/>
    </reaction>
</comment>
<dbReference type="InterPro" id="IPR004839">
    <property type="entry name" value="Aminotransferase_I/II_large"/>
</dbReference>
<evidence type="ECO:0000256" key="8">
    <source>
        <dbReference type="RuleBase" id="RU000481"/>
    </source>
</evidence>
<feature type="domain" description="Aminotransferase class I/classII large" evidence="9">
    <location>
        <begin position="39"/>
        <end position="398"/>
    </location>
</feature>
<dbReference type="PROSITE" id="PS00105">
    <property type="entry name" value="AA_TRANSFER_CLASS_1"/>
    <property type="match status" value="1"/>
</dbReference>
<dbReference type="OrthoDB" id="9763453at2"/>
<comment type="cofactor">
    <cofactor evidence="1 8">
        <name>pyridoxal 5'-phosphate</name>
        <dbReference type="ChEBI" id="CHEBI:597326"/>
    </cofactor>
</comment>
<comment type="similarity">
    <text evidence="2 8">Belongs to the class-I pyridoxal-phosphate-dependent aminotransferase family.</text>
</comment>
<evidence type="ECO:0000313" key="11">
    <source>
        <dbReference type="Proteomes" id="UP000247814"/>
    </source>
</evidence>
<evidence type="ECO:0000313" key="10">
    <source>
        <dbReference type="EMBL" id="PYD80349.1"/>
    </source>
</evidence>
<dbReference type="PANTHER" id="PTHR46383">
    <property type="entry name" value="ASPARTATE AMINOTRANSFERASE"/>
    <property type="match status" value="1"/>
</dbReference>
<evidence type="ECO:0000256" key="3">
    <source>
        <dbReference type="ARBA" id="ARBA00011738"/>
    </source>
</evidence>
<dbReference type="InterPro" id="IPR004838">
    <property type="entry name" value="NHTrfase_class1_PyrdxlP-BS"/>
</dbReference>
<dbReference type="InterPro" id="IPR015424">
    <property type="entry name" value="PyrdxlP-dep_Trfase"/>
</dbReference>
<evidence type="ECO:0000256" key="2">
    <source>
        <dbReference type="ARBA" id="ARBA00007441"/>
    </source>
</evidence>
<dbReference type="Gene3D" id="3.40.640.10">
    <property type="entry name" value="Type I PLP-dependent aspartate aminotransferase-like (Major domain)"/>
    <property type="match status" value="1"/>
</dbReference>
<dbReference type="InterPro" id="IPR050596">
    <property type="entry name" value="AspAT/PAT-like"/>
</dbReference>
<dbReference type="Proteomes" id="UP000247814">
    <property type="component" value="Unassembled WGS sequence"/>
</dbReference>
<dbReference type="AlphaFoldDB" id="A0A318QYG4"/>
<dbReference type="EC" id="2.6.1.-" evidence="8"/>
<name>A0A318QYG4_9PROT</name>
<dbReference type="InterPro" id="IPR015422">
    <property type="entry name" value="PyrdxlP-dep_Trfase_small"/>
</dbReference>
<dbReference type="Pfam" id="PF00155">
    <property type="entry name" value="Aminotran_1_2"/>
    <property type="match status" value="1"/>
</dbReference>
<evidence type="ECO:0000256" key="6">
    <source>
        <dbReference type="ARBA" id="ARBA00022898"/>
    </source>
</evidence>
<sequence length="408" mass="44080">MAVMLSEELKKADRLSHIGVSEILTITQRAVAMRAAGRPMIILGAGEPDFDTPDNIKEAACQAIARGETGYTALGGTPRFREAIRHKYQHENGLTFDLAEIMGATGAKQVIYNAMAATLDEGDEVLVPAPYWTSYIDIIRFCGGVPVCIPTQEENGFCLTPAQLERHITPRTRWLFLNSPSNPTGSAYTEAALGELAAILRRNPAVNVLSDDIYEHIAYDGFVPRNILQVAPDLRGQVLLVNGVSKAYAMTGWRIGFAAGPRAMIDAMLVVQSQTTSCPCSISQAATVEALTGPQDSVRTCVQAFSQRRDLVVDSLNAIDGIHCLRPKGAFYAFASCRDLIGRRTPHGQVIASDSDFMAYLMAHDVAVVPGSCFGTEGYFRISYAASAENLQTAMARIQSACAQLAQP</sequence>
<accession>A0A318QYG4</accession>
<evidence type="ECO:0000256" key="5">
    <source>
        <dbReference type="ARBA" id="ARBA00022679"/>
    </source>
</evidence>
<evidence type="ECO:0000256" key="7">
    <source>
        <dbReference type="ARBA" id="ARBA00049185"/>
    </source>
</evidence>
<keyword evidence="11" id="KW-1185">Reference proteome</keyword>
<comment type="subunit">
    <text evidence="3">Homodimer.</text>
</comment>